<feature type="region of interest" description="Disordered" evidence="1">
    <location>
        <begin position="612"/>
        <end position="683"/>
    </location>
</feature>
<feature type="region of interest" description="Disordered" evidence="1">
    <location>
        <begin position="1"/>
        <end position="127"/>
    </location>
</feature>
<evidence type="ECO:0000256" key="1">
    <source>
        <dbReference type="SAM" id="MobiDB-lite"/>
    </source>
</evidence>
<feature type="region of interest" description="Disordered" evidence="1">
    <location>
        <begin position="393"/>
        <end position="416"/>
    </location>
</feature>
<proteinExistence type="predicted"/>
<feature type="compositionally biased region" description="Basic and acidic residues" evidence="1">
    <location>
        <begin position="109"/>
        <end position="118"/>
    </location>
</feature>
<sequence length="790" mass="86170">MKNIFRLQRSSSESQPQSISTSTSNPHPPSISETLGSPISNEVTPLNPSNSSISTSRPIPIQQRRVSFQDASASRPGPGLPAYSPRDTLGHLGRLGDGEVEEGPESPIEEGRREDREPSLGTSQSRSLVEDLIRASPYAPFGETPLALNEHEEEGGGGDDDDEYDDDPLVPRQAGRMAVSRRRTSDGILLRPTISSPPYLEPLEMPLEFPAPLQSELPVYSANLAADETRLISTVHLDESHPGASFFTALNRGIITSSQPPVEPSTHAPIQTGSKKLSLTLTMSTERLNSNGTGPIFVRLPRLGKVEGTVTVGNVDYGTRLEVSIMGYADTSYYVRGQYTLVDTIPLVKETKVLFPEDAAPEGGIFSGYEPIPSPTPTPAEATSPLRTILGSITTSRSNSNSNGTQAKPSPSEAGSFLKPNSVFAFSMTMPSKHYREDVELPPSAQVFQLGMQASVQYVLRVRLARKGWRLKESLAVPIIYEPRAYLTPRRLRMLTHDDPLNPGWRTIKLNGGKPLKPADPSATGVEAAFLMPSPPVLFVPHGQRPPPIPFHLHFHSSLTLPLATFSDPLESYFIVRLMRVASMRITTEREMRRTPIPCTVEIWQEGGPRITLGLERPVGGENGATGEGRQYPSHVEPAAPTEARRPSEPIRRPTEPSRRRSSFLRRRDSTTGAQPSTSPDTTTALLERTMSSSNPLSPPRIDENHASPLPLDATDVHLMGIVYVNSHLDTHRRLVQSFVGPDISVQYVLEIAVQPRKGAVREAFGHVWGGGLVEVVMGARPQSATPSSR</sequence>
<feature type="compositionally biased region" description="Low complexity" evidence="1">
    <location>
        <begin position="393"/>
        <end position="405"/>
    </location>
</feature>
<name>A0A1Y2B601_9TREE</name>
<feature type="compositionally biased region" description="Polar residues" evidence="1">
    <location>
        <begin position="671"/>
        <end position="683"/>
    </location>
</feature>
<dbReference type="Proteomes" id="UP000193986">
    <property type="component" value="Unassembled WGS sequence"/>
</dbReference>
<evidence type="ECO:0000313" key="2">
    <source>
        <dbReference type="EMBL" id="ORY29960.1"/>
    </source>
</evidence>
<comment type="caution">
    <text evidence="2">The sequence shown here is derived from an EMBL/GenBank/DDBJ whole genome shotgun (WGS) entry which is preliminary data.</text>
</comment>
<keyword evidence="3" id="KW-1185">Reference proteome</keyword>
<gene>
    <name evidence="2" type="ORF">BCR39DRAFT_530320</name>
</gene>
<dbReference type="OrthoDB" id="2586076at2759"/>
<evidence type="ECO:0000313" key="3">
    <source>
        <dbReference type="Proteomes" id="UP000193986"/>
    </source>
</evidence>
<dbReference type="STRING" id="71784.A0A1Y2B601"/>
<feature type="compositionally biased region" description="Polar residues" evidence="1">
    <location>
        <begin position="31"/>
        <end position="57"/>
    </location>
</feature>
<organism evidence="2 3">
    <name type="scientific">Naematelia encephala</name>
    <dbReference type="NCBI Taxonomy" id="71784"/>
    <lineage>
        <taxon>Eukaryota</taxon>
        <taxon>Fungi</taxon>
        <taxon>Dikarya</taxon>
        <taxon>Basidiomycota</taxon>
        <taxon>Agaricomycotina</taxon>
        <taxon>Tremellomycetes</taxon>
        <taxon>Tremellales</taxon>
        <taxon>Naemateliaceae</taxon>
        <taxon>Naematelia</taxon>
    </lineage>
</organism>
<feature type="compositionally biased region" description="Basic and acidic residues" evidence="1">
    <location>
        <begin position="643"/>
        <end position="659"/>
    </location>
</feature>
<dbReference type="EMBL" id="MCFC01000022">
    <property type="protein sequence ID" value="ORY29960.1"/>
    <property type="molecule type" value="Genomic_DNA"/>
</dbReference>
<feature type="compositionally biased region" description="Low complexity" evidence="1">
    <location>
        <begin position="10"/>
        <end position="24"/>
    </location>
</feature>
<accession>A0A1Y2B601</accession>
<feature type="compositionally biased region" description="Acidic residues" evidence="1">
    <location>
        <begin position="98"/>
        <end position="108"/>
    </location>
</feature>
<reference evidence="2 3" key="1">
    <citation type="submission" date="2016-07" db="EMBL/GenBank/DDBJ databases">
        <title>Pervasive Adenine N6-methylation of Active Genes in Fungi.</title>
        <authorList>
            <consortium name="DOE Joint Genome Institute"/>
            <person name="Mondo S.J."/>
            <person name="Dannebaum R.O."/>
            <person name="Kuo R.C."/>
            <person name="Labutti K."/>
            <person name="Haridas S."/>
            <person name="Kuo A."/>
            <person name="Salamov A."/>
            <person name="Ahrendt S.R."/>
            <person name="Lipzen A."/>
            <person name="Sullivan W."/>
            <person name="Andreopoulos W.B."/>
            <person name="Clum A."/>
            <person name="Lindquist E."/>
            <person name="Daum C."/>
            <person name="Ramamoorthy G.K."/>
            <person name="Gryganskyi A."/>
            <person name="Culley D."/>
            <person name="Magnuson J.K."/>
            <person name="James T.Y."/>
            <person name="O'Malley M.A."/>
            <person name="Stajich J.E."/>
            <person name="Spatafora J.W."/>
            <person name="Visel A."/>
            <person name="Grigoriev I.V."/>
        </authorList>
    </citation>
    <scope>NUCLEOTIDE SEQUENCE [LARGE SCALE GENOMIC DNA]</scope>
    <source>
        <strain evidence="2 3">68-887.2</strain>
    </source>
</reference>
<feature type="region of interest" description="Disordered" evidence="1">
    <location>
        <begin position="690"/>
        <end position="709"/>
    </location>
</feature>
<protein>
    <submittedName>
        <fullName evidence="2">Uncharacterized protein</fullName>
    </submittedName>
</protein>
<dbReference type="InParanoid" id="A0A1Y2B601"/>
<feature type="compositionally biased region" description="Acidic residues" evidence="1">
    <location>
        <begin position="151"/>
        <end position="168"/>
    </location>
</feature>
<dbReference type="AlphaFoldDB" id="A0A1Y2B601"/>
<feature type="region of interest" description="Disordered" evidence="1">
    <location>
        <begin position="139"/>
        <end position="183"/>
    </location>
</feature>